<dbReference type="Proteomes" id="UP000241284">
    <property type="component" value="Unassembled WGS sequence"/>
</dbReference>
<sequence length="64" mass="7068">MKGPQPPTLLWVVPATGGGWVRRLVARRHQFDEAKLKVDGECVYVWAASSGGRGHLRWVKALAT</sequence>
<accession>A0A2R6B4Q4</accession>
<reference evidence="1 2" key="1">
    <citation type="submission" date="2017-04" db="EMBL/GenBank/DDBJ databases">
        <title>Novel microbial lineages endemic to geothermal iron-oxide mats fill important gaps in the evolutionary history of Archaea.</title>
        <authorList>
            <person name="Jay Z.J."/>
            <person name="Beam J.P."/>
            <person name="Dlakic M."/>
            <person name="Rusch D.B."/>
            <person name="Kozubal M.A."/>
            <person name="Inskeep W.P."/>
        </authorList>
    </citation>
    <scope>NUCLEOTIDE SEQUENCE [LARGE SCALE GENOMIC DNA]</scope>
    <source>
        <strain evidence="1">ECH_B_2</strain>
    </source>
</reference>
<evidence type="ECO:0000313" key="1">
    <source>
        <dbReference type="EMBL" id="PSN93562.1"/>
    </source>
</evidence>
<proteinExistence type="predicted"/>
<gene>
    <name evidence="1" type="ORF">B9Q06_11655</name>
</gene>
<name>A0A2R6B4Q4_9ARCH</name>
<protein>
    <submittedName>
        <fullName evidence="1">Uncharacterized protein</fullName>
    </submittedName>
</protein>
<evidence type="ECO:0000313" key="2">
    <source>
        <dbReference type="Proteomes" id="UP000241284"/>
    </source>
</evidence>
<organism evidence="1 2">
    <name type="scientific">Candidatus Marsarchaeota G2 archaeon ECH_B_2</name>
    <dbReference type="NCBI Taxonomy" id="1978160"/>
    <lineage>
        <taxon>Archaea</taxon>
        <taxon>Candidatus Marsarchaeota</taxon>
        <taxon>Candidatus Marsarchaeota group 2</taxon>
    </lineage>
</organism>
<dbReference type="AlphaFoldDB" id="A0A2R6B4Q4"/>
<dbReference type="EMBL" id="NEXH01000045">
    <property type="protein sequence ID" value="PSN93562.1"/>
    <property type="molecule type" value="Genomic_DNA"/>
</dbReference>
<comment type="caution">
    <text evidence="1">The sequence shown here is derived from an EMBL/GenBank/DDBJ whole genome shotgun (WGS) entry which is preliminary data.</text>
</comment>